<feature type="region of interest" description="Disordered" evidence="1">
    <location>
        <begin position="130"/>
        <end position="151"/>
    </location>
</feature>
<feature type="region of interest" description="Disordered" evidence="1">
    <location>
        <begin position="1001"/>
        <end position="1031"/>
    </location>
</feature>
<dbReference type="STRING" id="113226.A0A139IW17"/>
<dbReference type="Proteomes" id="UP000073492">
    <property type="component" value="Unassembled WGS sequence"/>
</dbReference>
<comment type="caution">
    <text evidence="2">The sequence shown here is derived from an EMBL/GenBank/DDBJ whole genome shotgun (WGS) entry which is preliminary data.</text>
</comment>
<dbReference type="AlphaFoldDB" id="A0A139IW17"/>
<keyword evidence="3" id="KW-1185">Reference proteome</keyword>
<gene>
    <name evidence="2" type="ORF">AC579_3572</name>
</gene>
<proteinExistence type="predicted"/>
<feature type="compositionally biased region" description="Polar residues" evidence="1">
    <location>
        <begin position="60"/>
        <end position="71"/>
    </location>
</feature>
<feature type="region of interest" description="Disordered" evidence="1">
    <location>
        <begin position="165"/>
        <end position="239"/>
    </location>
</feature>
<accession>A0A139IW17</accession>
<dbReference type="EMBL" id="LFZO01000002">
    <property type="protein sequence ID" value="KXT18941.1"/>
    <property type="molecule type" value="Genomic_DNA"/>
</dbReference>
<dbReference type="OrthoDB" id="3640906at2759"/>
<dbReference type="EMBL" id="LFZO01000002">
    <property type="protein sequence ID" value="KXT18940.1"/>
    <property type="molecule type" value="Genomic_DNA"/>
</dbReference>
<organism evidence="2 3">
    <name type="scientific">Pseudocercospora musae</name>
    <dbReference type="NCBI Taxonomy" id="113226"/>
    <lineage>
        <taxon>Eukaryota</taxon>
        <taxon>Fungi</taxon>
        <taxon>Dikarya</taxon>
        <taxon>Ascomycota</taxon>
        <taxon>Pezizomycotina</taxon>
        <taxon>Dothideomycetes</taxon>
        <taxon>Dothideomycetidae</taxon>
        <taxon>Mycosphaerellales</taxon>
        <taxon>Mycosphaerellaceae</taxon>
        <taxon>Pseudocercospora</taxon>
    </lineage>
</organism>
<feature type="region of interest" description="Disordered" evidence="1">
    <location>
        <begin position="928"/>
        <end position="948"/>
    </location>
</feature>
<feature type="region of interest" description="Disordered" evidence="1">
    <location>
        <begin position="886"/>
        <end position="905"/>
    </location>
</feature>
<feature type="region of interest" description="Disordered" evidence="1">
    <location>
        <begin position="1"/>
        <end position="83"/>
    </location>
</feature>
<feature type="compositionally biased region" description="Polar residues" evidence="1">
    <location>
        <begin position="887"/>
        <end position="900"/>
    </location>
</feature>
<feature type="compositionally biased region" description="Low complexity" evidence="1">
    <location>
        <begin position="216"/>
        <end position="225"/>
    </location>
</feature>
<protein>
    <submittedName>
        <fullName evidence="2">Uncharacterized protein</fullName>
    </submittedName>
</protein>
<feature type="compositionally biased region" description="Low complexity" evidence="1">
    <location>
        <begin position="1001"/>
        <end position="1011"/>
    </location>
</feature>
<feature type="compositionally biased region" description="Polar residues" evidence="1">
    <location>
        <begin position="167"/>
        <end position="177"/>
    </location>
</feature>
<evidence type="ECO:0000313" key="3">
    <source>
        <dbReference type="Proteomes" id="UP000073492"/>
    </source>
</evidence>
<sequence length="1170" mass="128198">MFALPQANVSPDIITNKKSSPANDDKQNMAEPTLKKKKSWFGRRANDLDTDAPPVPTVATARSSDDTQASTLVGPDSARTSEEFELKRGKTVWPFFRSPKPDSGRAVSSPVSGHDLLRIDSEISVAKTTVVETGRPRSKSSAKHPLAYFPGASPTVEQTAVDATGMDTHSGNTTQISAGRKRSKSTPKRPELEIQTGHRSHVATSGQHNIDQAHGSTTSSSLTSLPPMDFGRQPYERTRSSPKLVDIAADFTSTSATARLLDSPSVASTLHGFAPATPSSLRTVSTLTTAGHVPPDPNEDFAASLKVQPSQRGTKRSSITCEPRLPRDEVATFSQSPVQIEAQKPGRKIRTEKKVVVHSGYTLDQYVSSVDPDSPGLPSADLADHDPEAWDRCIENAKHQIQLDLEREQRLVRELLESDANANNHAAYNEKRNAYEQFKNDNLIRVGESLASRASHYRGLELKDNNEIENCYRMLGSELREMHIEKDVGTKMEGLLKNFFRRAVKDKSAFTTLTQPRTVPLKSSLSHLAHMLRLSPKPASEGADVSRAMGSFAEAGENADEEPKPKLRDNFDGSSSFAASSIGEDEMTGLGITTVDTCSSEGSATPYAAYRDDPTKTISPPSIKPAWETSHFRQCNPGPASVVAQIRKFKRGSKILTAQSNCGEICEQEAGEHEFDETASAWTLPRPLSRRSIHSGDTEYANNEDWEDVPDDLVDEANATSPTFQPFDDLGIDASAQKAASTITAARDRGSILVIDRNPTSGGPVHRSASKRQEFIKKFEDVRERRQTRQAANAAQLVHPAIRDQSGDALTPTRSAHATIQRLVDEKSPAIPPKSALRITPPKYGGHISPGKGFTPVRYQVAQMAGSNNLNASPFPFPRPDKLAPSVVTTPSERASTTAQADDDQYQHLVSSQSPLEEQIDTMVEQWNNATPDMPNEPFGQPDDPKTFQASISGLQQLRHKLGLPLLQEKSDAGRPHPNHPYVWDTINVMCFGVQSASSRESSSTLSSEESPLARRSGPVKPATPKKTQTQSLNCKGKDCFYCGCTCCYYKEQSQIANMGFTRDSDLKSRIERARQHVFLLSSYANGIEKYDTNLSCSSCVRVFCPEHGDICEYLTCRAPLCWKCQEEMNGGYCEEHFLVSPSRNDAEMLQDGLSRMDGNVKELDSISDA</sequence>
<evidence type="ECO:0000256" key="1">
    <source>
        <dbReference type="SAM" id="MobiDB-lite"/>
    </source>
</evidence>
<dbReference type="EMBL" id="LFZO01000002">
    <property type="protein sequence ID" value="KXT18937.1"/>
    <property type="molecule type" value="Genomic_DNA"/>
</dbReference>
<evidence type="ECO:0000313" key="2">
    <source>
        <dbReference type="EMBL" id="KXT18941.1"/>
    </source>
</evidence>
<reference evidence="2 3" key="1">
    <citation type="submission" date="2015-07" db="EMBL/GenBank/DDBJ databases">
        <title>Comparative genomics of the Sigatoka disease complex on banana suggests a link between parallel evolutionary changes in Pseudocercospora fijiensis and Pseudocercospora eumusae and increased virulence on the banana host.</title>
        <authorList>
            <person name="Chang T.-C."/>
            <person name="Salvucci A."/>
            <person name="Crous P.W."/>
            <person name="Stergiopoulos I."/>
        </authorList>
    </citation>
    <scope>NUCLEOTIDE SEQUENCE [LARGE SCALE GENOMIC DNA]</scope>
    <source>
        <strain evidence="2 3">CBS 116634</strain>
    </source>
</reference>
<name>A0A139IW17_9PEZI</name>